<evidence type="ECO:0000256" key="3">
    <source>
        <dbReference type="ARBA" id="ARBA00022448"/>
    </source>
</evidence>
<dbReference type="PROSITE" id="PS51257">
    <property type="entry name" value="PROKAR_LIPOPROTEIN"/>
    <property type="match status" value="1"/>
</dbReference>
<dbReference type="PIRSF" id="PIRSF002741">
    <property type="entry name" value="MppA"/>
    <property type="match status" value="1"/>
</dbReference>
<dbReference type="CDD" id="cd08492">
    <property type="entry name" value="PBP2_NikA_DppA_OppA_like_15"/>
    <property type="match status" value="1"/>
</dbReference>
<evidence type="ECO:0000256" key="2">
    <source>
        <dbReference type="ARBA" id="ARBA00005695"/>
    </source>
</evidence>
<dbReference type="Proteomes" id="UP000019226">
    <property type="component" value="Chromosome"/>
</dbReference>
<dbReference type="Gene3D" id="3.10.105.10">
    <property type="entry name" value="Dipeptide-binding Protein, Domain 3"/>
    <property type="match status" value="1"/>
</dbReference>
<accession>A0ABN4CCC8</accession>
<sequence length="561" mass="61763">MKRIQRVRGGKALGVIAVLMATSLVAACTSSADSEDSEESLGGERGLEANEITYLEPQFFRTLYPPAAGFYPNGAVVNQITDRLLYQDPETLELSPWIATDLPEINEDATEFTFDIRTDVTYSDGTPLTAENVVRNIDLYGQGDDERLLNVSEQISNYDRGEVVDEDTVKFYFSVPSPGFEQAVSSFNAGLLADSTLDLDNEGFAPGNAEAVIGSGPFVIDGERLGTDLHLSAREDYDWAPPAHEHQGRARLDGINYVLAAEESMRTGAITSDQVQIVRQVSAPQEPHLEAAGLNVISRGTNGMNNQLAFRFNHWPFNEKAVREAVIHGVDREQIIHVLFSESYPLATSTMAATALGYKDQSAAYTFDPELSKRLLDDAGWEVGSDGIRVKDGKQLSVTAKLAMPQPRSREVITMVQEQLSEIGVEVRLNSGDQATQDADSKDPNKIQLDHTMVGRADYDVIKSLYSVNNRDSFINQDEDGNVLDQHLEDLLSKVVSTAGDERRAAATAEVQHYVTEQAYALPLFEEPVVYAVQPYLKGFNPEAIGRPSFYGAWIDHEEAQ</sequence>
<dbReference type="Pfam" id="PF00496">
    <property type="entry name" value="SBP_bac_5"/>
    <property type="match status" value="1"/>
</dbReference>
<reference evidence="8" key="1">
    <citation type="submission" date="2013-02" db="EMBL/GenBank/DDBJ databases">
        <title>The complete genome sequence of Corynebacterium casei LMG S-19264 (=DSM 44701).</title>
        <authorList>
            <person name="Ruckert C."/>
            <person name="Albersmeier A."/>
            <person name="Kalinowski J."/>
        </authorList>
    </citation>
    <scope>NUCLEOTIDE SEQUENCE [LARGE SCALE GENOMIC DNA]</scope>
    <source>
        <strain evidence="8">LMG S-19264</strain>
    </source>
</reference>
<evidence type="ECO:0000256" key="4">
    <source>
        <dbReference type="ARBA" id="ARBA00022729"/>
    </source>
</evidence>
<dbReference type="InterPro" id="IPR039424">
    <property type="entry name" value="SBP_5"/>
</dbReference>
<dbReference type="Gene3D" id="3.40.190.10">
    <property type="entry name" value="Periplasmic binding protein-like II"/>
    <property type="match status" value="1"/>
</dbReference>
<evidence type="ECO:0000313" key="8">
    <source>
        <dbReference type="Proteomes" id="UP000019226"/>
    </source>
</evidence>
<evidence type="ECO:0000259" key="6">
    <source>
        <dbReference type="Pfam" id="PF00496"/>
    </source>
</evidence>
<evidence type="ECO:0000313" key="7">
    <source>
        <dbReference type="EMBL" id="AHI19981.1"/>
    </source>
</evidence>
<keyword evidence="8" id="KW-1185">Reference proteome</keyword>
<feature type="signal peptide" evidence="5">
    <location>
        <begin position="1"/>
        <end position="26"/>
    </location>
</feature>
<feature type="chain" id="PRO_5045161099" evidence="5">
    <location>
        <begin position="27"/>
        <end position="561"/>
    </location>
</feature>
<organism evidence="7 8">
    <name type="scientific">Corynebacterium casei LMG S-19264</name>
    <dbReference type="NCBI Taxonomy" id="1285583"/>
    <lineage>
        <taxon>Bacteria</taxon>
        <taxon>Bacillati</taxon>
        <taxon>Actinomycetota</taxon>
        <taxon>Actinomycetes</taxon>
        <taxon>Mycobacteriales</taxon>
        <taxon>Corynebacteriaceae</taxon>
        <taxon>Corynebacterium</taxon>
    </lineage>
</organism>
<gene>
    <name evidence="7" type="ORF">CCASEI_07050</name>
</gene>
<comment type="similarity">
    <text evidence="2">Belongs to the bacterial solute-binding protein 5 family.</text>
</comment>
<evidence type="ECO:0000256" key="1">
    <source>
        <dbReference type="ARBA" id="ARBA00004196"/>
    </source>
</evidence>
<feature type="domain" description="Solute-binding protein family 5" evidence="6">
    <location>
        <begin position="93"/>
        <end position="443"/>
    </location>
</feature>
<keyword evidence="4 5" id="KW-0732">Signal</keyword>
<evidence type="ECO:0000256" key="5">
    <source>
        <dbReference type="SAM" id="SignalP"/>
    </source>
</evidence>
<dbReference type="InterPro" id="IPR023920">
    <property type="entry name" value="ABC_transptr_sub-bd_KPN01854"/>
</dbReference>
<comment type="subcellular location">
    <subcellularLocation>
        <location evidence="1">Cell envelope</location>
    </subcellularLocation>
</comment>
<proteinExistence type="inferred from homology"/>
<dbReference type="SUPFAM" id="SSF53850">
    <property type="entry name" value="Periplasmic binding protein-like II"/>
    <property type="match status" value="1"/>
</dbReference>
<name>A0ABN4CCC8_9CORY</name>
<dbReference type="PANTHER" id="PTHR30290:SF10">
    <property type="entry name" value="PERIPLASMIC OLIGOPEPTIDE-BINDING PROTEIN-RELATED"/>
    <property type="match status" value="1"/>
</dbReference>
<dbReference type="EMBL" id="CP004350">
    <property type="protein sequence ID" value="AHI19981.1"/>
    <property type="molecule type" value="Genomic_DNA"/>
</dbReference>
<dbReference type="NCBIfam" id="TIGR04028">
    <property type="entry name" value="SBP_KPN_01854"/>
    <property type="match status" value="1"/>
</dbReference>
<dbReference type="PANTHER" id="PTHR30290">
    <property type="entry name" value="PERIPLASMIC BINDING COMPONENT OF ABC TRANSPORTER"/>
    <property type="match status" value="1"/>
</dbReference>
<keyword evidence="3" id="KW-0813">Transport</keyword>
<protein>
    <submittedName>
        <fullName evidence="7">ABC transporter substrate-binding protein</fullName>
    </submittedName>
</protein>
<dbReference type="InterPro" id="IPR000914">
    <property type="entry name" value="SBP_5_dom"/>
</dbReference>
<dbReference type="InterPro" id="IPR030678">
    <property type="entry name" value="Peptide/Ni-bd"/>
</dbReference>